<comment type="caution">
    <text evidence="2">The sequence shown here is derived from an EMBL/GenBank/DDBJ whole genome shotgun (WGS) entry which is preliminary data.</text>
</comment>
<dbReference type="Proteomes" id="UP000437131">
    <property type="component" value="Unassembled WGS sequence"/>
</dbReference>
<gene>
    <name evidence="2" type="ORF">GGC33_04145</name>
</gene>
<evidence type="ECO:0000256" key="1">
    <source>
        <dbReference type="SAM" id="Phobius"/>
    </source>
</evidence>
<feature type="transmembrane region" description="Helical" evidence="1">
    <location>
        <begin position="26"/>
        <end position="48"/>
    </location>
</feature>
<proteinExistence type="predicted"/>
<dbReference type="PROSITE" id="PS00409">
    <property type="entry name" value="PROKAR_NTER_METHYL"/>
    <property type="match status" value="1"/>
</dbReference>
<keyword evidence="1" id="KW-0812">Transmembrane</keyword>
<protein>
    <submittedName>
        <fullName evidence="2">Uncharacterized protein</fullName>
    </submittedName>
</protein>
<name>A0A844GSS2_9CHRO</name>
<organism evidence="2 3">
    <name type="scientific">Cyanobacterium aponinum 0216</name>
    <dbReference type="NCBI Taxonomy" id="2676140"/>
    <lineage>
        <taxon>Bacteria</taxon>
        <taxon>Bacillati</taxon>
        <taxon>Cyanobacteriota</taxon>
        <taxon>Cyanophyceae</taxon>
        <taxon>Oscillatoriophycideae</taxon>
        <taxon>Chroococcales</taxon>
        <taxon>Geminocystaceae</taxon>
        <taxon>Cyanobacterium</taxon>
    </lineage>
</organism>
<keyword evidence="1" id="KW-1133">Transmembrane helix</keyword>
<keyword evidence="1" id="KW-0472">Membrane</keyword>
<accession>A0A844GSS2</accession>
<sequence>MKKSTLYRLILHNCKDKSSLEKGFSLIEAISTLLMGSIILGVALSGFFQIKEFFGKDKLSVDVNQRLRTAFQTIGPDLQQMGENVSNIEFPAVALSTNNGTSEITIRRGGLEPLTLCADISANSTDSVTVLDKNFTASPACISVNDDDGDGWPDTVKEWQNFRNGNTIRAYIVDTSTNKGEFFEYKGEETLDSGGATMTPSGGTEPYVVNLTTNTHTWANDYSAATTAIYLFDESTYKVTNNTLQLIRNGEVFDLVEDIEKLDVTAILQENPTATEYECKTINLTEVDCDPTFSIDDYTWNLIKSLDVEVTALPPQDKGNFAKLTEDDLTLSQQFLPRNRLNF</sequence>
<dbReference type="EMBL" id="WMIA01000003">
    <property type="protein sequence ID" value="MTF38112.1"/>
    <property type="molecule type" value="Genomic_DNA"/>
</dbReference>
<evidence type="ECO:0000313" key="2">
    <source>
        <dbReference type="EMBL" id="MTF38112.1"/>
    </source>
</evidence>
<dbReference type="RefSeq" id="WP_165776004.1">
    <property type="nucleotide sequence ID" value="NZ_WMIA01000003.1"/>
</dbReference>
<evidence type="ECO:0000313" key="3">
    <source>
        <dbReference type="Proteomes" id="UP000437131"/>
    </source>
</evidence>
<dbReference type="AlphaFoldDB" id="A0A844GSS2"/>
<reference evidence="2 3" key="1">
    <citation type="submission" date="2019-11" db="EMBL/GenBank/DDBJ databases">
        <title>Isolation of a new High Light Tolerant Cyanobacteria.</title>
        <authorList>
            <person name="Dobson Z."/>
            <person name="Vaughn N."/>
            <person name="Vaughn M."/>
            <person name="Fromme P."/>
            <person name="Mazor Y."/>
        </authorList>
    </citation>
    <scope>NUCLEOTIDE SEQUENCE [LARGE SCALE GENOMIC DNA]</scope>
    <source>
        <strain evidence="2 3">0216</strain>
    </source>
</reference>
<dbReference type="InterPro" id="IPR012902">
    <property type="entry name" value="N_methyl_site"/>
</dbReference>